<evidence type="ECO:0000313" key="9">
    <source>
        <dbReference type="Proteomes" id="UP000827889"/>
    </source>
</evidence>
<keyword evidence="4 6" id="KW-0648">Protein biosynthesis</keyword>
<dbReference type="Pfam" id="PF03144">
    <property type="entry name" value="GTP_EFTU_D2"/>
    <property type="match status" value="1"/>
</dbReference>
<dbReference type="InterPro" id="IPR013842">
    <property type="entry name" value="LepA_CTD"/>
</dbReference>
<dbReference type="InterPro" id="IPR004161">
    <property type="entry name" value="EFTu-like_2"/>
</dbReference>
<keyword evidence="6" id="KW-0496">Mitochondrion</keyword>
<dbReference type="HAMAP" id="MF_00071">
    <property type="entry name" value="LepA"/>
    <property type="match status" value="1"/>
</dbReference>
<keyword evidence="6" id="KW-0999">Mitochondrion inner membrane</keyword>
<dbReference type="PRINTS" id="PR00315">
    <property type="entry name" value="ELONGATNFCT"/>
</dbReference>
<dbReference type="CDD" id="cd03709">
    <property type="entry name" value="lepA_C"/>
    <property type="match status" value="1"/>
</dbReference>
<evidence type="ECO:0000256" key="2">
    <source>
        <dbReference type="ARBA" id="ARBA00022741"/>
    </source>
</evidence>
<keyword evidence="5 6" id="KW-0342">GTP-binding</keyword>
<sequence length="678" mass="75526">MATSASVSELRAAPSLLSYLSTANHHPRRRIHTAATTSQYPLSSSSSPKLVPLHSAASKSKSKSSIISFPPLRCRASNTITDVDDFAAQVQAGQHRLLKVPTSNIRNFCIIAHIDHGKSTLADKLLQVTGTVEKREMKDQFLDNMDLERERGITIKLQAARMRYVFQNEPYCLNLIDTPGHVDFSYEVSRSLAACEGALLVVDASQVLNKIDLPGAEPDRVVKEIEEVVGLDCSNAILCSAKEGIGIRDILDSIVQRVPPPSDTMERPLRALIFDSYYDPYRGVIVYFRVIDGTIRKGDRIYFMASEKDYFADEVGVLSPNQLQVAELFAGEVGYLSASIRSVADARVGDTITHYGRRAEDSLPGYEEATPMVFCGLFPVEADQFPELRDALEKLQLNDAALKFEPETSSAMGFGFRCGFLGLLHMEIVQERLEREYNLSLITTAPSVVYRVNCVNGDIVECSNPSVLPEPGQRRSIEEPVVKIEMLTPKDYIGPLMELSQDRRGEFKEMKFITENRASLTYELPLAEMVGDFFDQLKSRSKGYASMEYTFLGYKESELIKLDIRINGDQVEPLATIVHKDKAYAVGRALTQKLKELIPRQMFKVPIQACIGAKVIASESLSAIRKDVLAKCYGGDISRKKKLLKKQAEGKKRMKAIGKVDVPQEAFMAVLKLEKEVL</sequence>
<dbReference type="Pfam" id="PF00679">
    <property type="entry name" value="EFG_C"/>
    <property type="match status" value="1"/>
</dbReference>
<feature type="domain" description="Tr-type G" evidence="8">
    <location>
        <begin position="103"/>
        <end position="262"/>
    </location>
</feature>
<dbReference type="Gene3D" id="2.40.30.10">
    <property type="entry name" value="Translation factors"/>
    <property type="match status" value="1"/>
</dbReference>
<feature type="binding site" evidence="6">
    <location>
        <begin position="177"/>
        <end position="181"/>
    </location>
    <ligand>
        <name>GTP</name>
        <dbReference type="ChEBI" id="CHEBI:37565"/>
    </ligand>
</feature>
<dbReference type="NCBIfam" id="TIGR01393">
    <property type="entry name" value="lepA"/>
    <property type="match status" value="1"/>
</dbReference>
<dbReference type="Gene3D" id="3.40.50.300">
    <property type="entry name" value="P-loop containing nucleotide triphosphate hydrolases"/>
    <property type="match status" value="2"/>
</dbReference>
<dbReference type="PROSITE" id="PS00301">
    <property type="entry name" value="G_TR_1"/>
    <property type="match status" value="1"/>
</dbReference>
<dbReference type="PROSITE" id="PS51722">
    <property type="entry name" value="G_TR_2"/>
    <property type="match status" value="1"/>
</dbReference>
<feature type="region of interest" description="Disordered" evidence="7">
    <location>
        <begin position="35"/>
        <end position="56"/>
    </location>
</feature>
<protein>
    <recommendedName>
        <fullName evidence="6">Translation factor GUF1 homolog, mitochondrial</fullName>
        <ecNumber evidence="6">3.6.5.n1</ecNumber>
    </recommendedName>
    <alternativeName>
        <fullName evidence="6">Elongation factor 4 homolog</fullName>
        <shortName evidence="6">EF-4</shortName>
    </alternativeName>
    <alternativeName>
        <fullName evidence="6">GTPase GUF1 homolog</fullName>
    </alternativeName>
    <alternativeName>
        <fullName evidence="6">Ribosomal back-translocase</fullName>
    </alternativeName>
</protein>
<comment type="subcellular location">
    <subcellularLocation>
        <location evidence="6">Mitochondrion inner membrane</location>
        <topology evidence="6">Peripheral membrane protein</topology>
        <orientation evidence="6">Matrix side</orientation>
    </subcellularLocation>
</comment>
<keyword evidence="2 6" id="KW-0547">Nucleotide-binding</keyword>
<evidence type="ECO:0000256" key="5">
    <source>
        <dbReference type="ARBA" id="ARBA00023134"/>
    </source>
</evidence>
<dbReference type="SUPFAM" id="SSF50447">
    <property type="entry name" value="Translation proteins"/>
    <property type="match status" value="1"/>
</dbReference>
<gene>
    <name evidence="10" type="primary">LOC115755113</name>
</gene>
<dbReference type="InterPro" id="IPR006297">
    <property type="entry name" value="EF-4"/>
</dbReference>
<evidence type="ECO:0000256" key="3">
    <source>
        <dbReference type="ARBA" id="ARBA00022801"/>
    </source>
</evidence>
<dbReference type="Pfam" id="PF00009">
    <property type="entry name" value="GTP_EFTU"/>
    <property type="match status" value="1"/>
</dbReference>
<dbReference type="CDD" id="cd03699">
    <property type="entry name" value="EF4_II"/>
    <property type="match status" value="1"/>
</dbReference>
<dbReference type="InterPro" id="IPR035654">
    <property type="entry name" value="LepA_IV"/>
</dbReference>
<keyword evidence="9" id="KW-1185">Reference proteome</keyword>
<comment type="similarity">
    <text evidence="1">Belongs to the TRAFAC class translation factor GTPase superfamily. Classic translation factor GTPase family. LepA subfamily.</text>
</comment>
<dbReference type="NCBIfam" id="TIGR00231">
    <property type="entry name" value="small_GTP"/>
    <property type="match status" value="1"/>
</dbReference>
<dbReference type="PANTHER" id="PTHR43512:SF4">
    <property type="entry name" value="TRANSLATION FACTOR GUF1 HOMOLOG, CHLOROPLASTIC"/>
    <property type="match status" value="1"/>
</dbReference>
<dbReference type="SUPFAM" id="SSF54980">
    <property type="entry name" value="EF-G C-terminal domain-like"/>
    <property type="match status" value="2"/>
</dbReference>
<dbReference type="CDD" id="cd01890">
    <property type="entry name" value="LepA"/>
    <property type="match status" value="1"/>
</dbReference>
<dbReference type="InterPro" id="IPR035647">
    <property type="entry name" value="EFG_III/V"/>
</dbReference>
<feature type="compositionally biased region" description="Low complexity" evidence="7">
    <location>
        <begin position="38"/>
        <end position="56"/>
    </location>
</feature>
<evidence type="ECO:0000256" key="6">
    <source>
        <dbReference type="HAMAP-Rule" id="MF_03137"/>
    </source>
</evidence>
<reference evidence="10" key="2">
    <citation type="submission" date="2025-08" db="UniProtKB">
        <authorList>
            <consortium name="RefSeq"/>
        </authorList>
    </citation>
    <scope>IDENTIFICATION</scope>
    <source>
        <tissue evidence="10">Leaf</tissue>
    </source>
</reference>
<dbReference type="EC" id="3.6.5.n1" evidence="6"/>
<dbReference type="SMART" id="SM00838">
    <property type="entry name" value="EFG_C"/>
    <property type="match status" value="1"/>
</dbReference>
<dbReference type="SUPFAM" id="SSF52540">
    <property type="entry name" value="P-loop containing nucleoside triphosphate hydrolases"/>
    <property type="match status" value="1"/>
</dbReference>
<feature type="binding site" evidence="6">
    <location>
        <begin position="209"/>
        <end position="212"/>
    </location>
    <ligand>
        <name>GTP</name>
        <dbReference type="ChEBI" id="CHEBI:37565"/>
    </ligand>
</feature>
<feature type="binding site" evidence="6">
    <location>
        <begin position="112"/>
        <end position="119"/>
    </location>
    <ligand>
        <name>GTP</name>
        <dbReference type="ChEBI" id="CHEBI:37565"/>
    </ligand>
</feature>
<dbReference type="InterPro" id="IPR031157">
    <property type="entry name" value="G_TR_CS"/>
</dbReference>
<organism evidence="9 10">
    <name type="scientific">Rhodamnia argentea</name>
    <dbReference type="NCBI Taxonomy" id="178133"/>
    <lineage>
        <taxon>Eukaryota</taxon>
        <taxon>Viridiplantae</taxon>
        <taxon>Streptophyta</taxon>
        <taxon>Embryophyta</taxon>
        <taxon>Tracheophyta</taxon>
        <taxon>Spermatophyta</taxon>
        <taxon>Magnoliopsida</taxon>
        <taxon>eudicotyledons</taxon>
        <taxon>Gunneridae</taxon>
        <taxon>Pentapetalae</taxon>
        <taxon>rosids</taxon>
        <taxon>malvids</taxon>
        <taxon>Myrtales</taxon>
        <taxon>Myrtaceae</taxon>
        <taxon>Myrtoideae</taxon>
        <taxon>Myrteae</taxon>
        <taxon>Australasian group</taxon>
        <taxon>Rhodamnia</taxon>
    </lineage>
</organism>
<dbReference type="InterPro" id="IPR005225">
    <property type="entry name" value="Small_GTP-bd"/>
</dbReference>
<dbReference type="CDD" id="cd16260">
    <property type="entry name" value="EF4_III"/>
    <property type="match status" value="1"/>
</dbReference>
<accession>A0ABM3HJY5</accession>
<keyword evidence="3 6" id="KW-0378">Hydrolase</keyword>
<evidence type="ECO:0000256" key="4">
    <source>
        <dbReference type="ARBA" id="ARBA00022917"/>
    </source>
</evidence>
<comment type="catalytic activity">
    <reaction evidence="6">
        <text>GTP + H2O = GDP + phosphate + H(+)</text>
        <dbReference type="Rhea" id="RHEA:19669"/>
        <dbReference type="ChEBI" id="CHEBI:15377"/>
        <dbReference type="ChEBI" id="CHEBI:15378"/>
        <dbReference type="ChEBI" id="CHEBI:37565"/>
        <dbReference type="ChEBI" id="CHEBI:43474"/>
        <dbReference type="ChEBI" id="CHEBI:58189"/>
        <dbReference type="EC" id="3.6.5.n1"/>
    </reaction>
</comment>
<dbReference type="InterPro" id="IPR027417">
    <property type="entry name" value="P-loop_NTPase"/>
</dbReference>
<evidence type="ECO:0000256" key="1">
    <source>
        <dbReference type="ARBA" id="ARBA00005454"/>
    </source>
</evidence>
<name>A0ABM3HJY5_9MYRT</name>
<comment type="function">
    <text evidence="6">Promotes mitochondrial protein synthesis. May act as a fidelity factor of the translation reaction, by catalyzing a one-codon backward translocation of tRNAs on improperly translocated ribosomes. Binds to mitochondrial ribosomes in a GTP-dependent manner.</text>
</comment>
<comment type="similarity">
    <text evidence="6">Belongs to the GTP-binding elongation factor family. LepA subfamily.</text>
</comment>
<keyword evidence="6" id="KW-0472">Membrane</keyword>
<dbReference type="Pfam" id="PF06421">
    <property type="entry name" value="LepA_C"/>
    <property type="match status" value="1"/>
</dbReference>
<dbReference type="Gene3D" id="3.30.70.240">
    <property type="match status" value="1"/>
</dbReference>
<dbReference type="InterPro" id="IPR000795">
    <property type="entry name" value="T_Tr_GTP-bd_dom"/>
</dbReference>
<dbReference type="Proteomes" id="UP000827889">
    <property type="component" value="Chromosome 1"/>
</dbReference>
<evidence type="ECO:0000256" key="7">
    <source>
        <dbReference type="SAM" id="MobiDB-lite"/>
    </source>
</evidence>
<dbReference type="InterPro" id="IPR000640">
    <property type="entry name" value="EFG_V-like"/>
</dbReference>
<dbReference type="Gene3D" id="3.30.70.870">
    <property type="entry name" value="Elongation Factor G (Translational Gtpase), domain 3"/>
    <property type="match status" value="1"/>
</dbReference>
<dbReference type="InterPro" id="IPR038363">
    <property type="entry name" value="LepA_C_sf"/>
</dbReference>
<dbReference type="RefSeq" id="XP_048136906.1">
    <property type="nucleotide sequence ID" value="XM_048280949.1"/>
</dbReference>
<evidence type="ECO:0000313" key="10">
    <source>
        <dbReference type="RefSeq" id="XP_048136906.1"/>
    </source>
</evidence>
<reference evidence="9" key="1">
    <citation type="submission" date="2025-05" db="UniProtKB">
        <authorList>
            <consortium name="RefSeq"/>
        </authorList>
    </citation>
    <scope>NUCLEOTIDE SEQUENCE [LARGE SCALE GENOMIC DNA]</scope>
</reference>
<dbReference type="PANTHER" id="PTHR43512">
    <property type="entry name" value="TRANSLATION FACTOR GUF1-RELATED"/>
    <property type="match status" value="1"/>
</dbReference>
<dbReference type="InterPro" id="IPR009000">
    <property type="entry name" value="Transl_B-barrel_sf"/>
</dbReference>
<dbReference type="Gene3D" id="3.30.70.2570">
    <property type="entry name" value="Elongation factor 4, C-terminal domain"/>
    <property type="match status" value="1"/>
</dbReference>
<dbReference type="GeneID" id="115755113"/>
<evidence type="ECO:0000259" key="8">
    <source>
        <dbReference type="PROSITE" id="PS51722"/>
    </source>
</evidence>
<proteinExistence type="inferred from homology"/>